<accession>A0ABY7HGX1</accession>
<feature type="domain" description="Pyrrolo-quinoline quinone repeat" evidence="1">
    <location>
        <begin position="258"/>
        <end position="401"/>
    </location>
</feature>
<gene>
    <name evidence="2" type="ORF">O0S08_20155</name>
</gene>
<name>A0ABY7HGX1_9BACT</name>
<reference evidence="2" key="1">
    <citation type="submission" date="2022-11" db="EMBL/GenBank/DDBJ databases">
        <title>Minimal conservation of predation-associated metabolite biosynthetic gene clusters underscores biosynthetic potential of Myxococcota including descriptions for ten novel species: Archangium lansinium sp. nov., Myxococcus landrumus sp. nov., Nannocystis bai.</title>
        <authorList>
            <person name="Ahearne A."/>
            <person name="Stevens C."/>
            <person name="Dowd S."/>
        </authorList>
    </citation>
    <scope>NUCLEOTIDE SEQUENCE</scope>
    <source>
        <strain evidence="2">Fl3</strain>
    </source>
</reference>
<dbReference type="SUPFAM" id="SSF50998">
    <property type="entry name" value="Quinoprotein alcohol dehydrogenase-like"/>
    <property type="match status" value="1"/>
</dbReference>
<dbReference type="EMBL" id="CP114040">
    <property type="protein sequence ID" value="WAS98461.1"/>
    <property type="molecule type" value="Genomic_DNA"/>
</dbReference>
<dbReference type="RefSeq" id="WP_269040825.1">
    <property type="nucleotide sequence ID" value="NZ_CP114040.1"/>
</dbReference>
<feature type="domain" description="Pyrrolo-quinoline quinone repeat" evidence="1">
    <location>
        <begin position="37"/>
        <end position="121"/>
    </location>
</feature>
<organism evidence="2 3">
    <name type="scientific">Nannocystis punicea</name>
    <dbReference type="NCBI Taxonomy" id="2995304"/>
    <lineage>
        <taxon>Bacteria</taxon>
        <taxon>Pseudomonadati</taxon>
        <taxon>Myxococcota</taxon>
        <taxon>Polyangia</taxon>
        <taxon>Nannocystales</taxon>
        <taxon>Nannocystaceae</taxon>
        <taxon>Nannocystis</taxon>
    </lineage>
</organism>
<evidence type="ECO:0000313" key="3">
    <source>
        <dbReference type="Proteomes" id="UP001164459"/>
    </source>
</evidence>
<dbReference type="InterPro" id="IPR011047">
    <property type="entry name" value="Quinoprotein_ADH-like_sf"/>
</dbReference>
<keyword evidence="3" id="KW-1185">Reference proteome</keyword>
<dbReference type="Gene3D" id="2.130.10.10">
    <property type="entry name" value="YVTN repeat-like/Quinoprotein amine dehydrogenase"/>
    <property type="match status" value="2"/>
</dbReference>
<sequence length="474" mass="51758">MPEKTGPIEQPASAPLPALTPGPGARVALDVRGQAVVALPDRVVVLDDDFRHMRAFDAVTGAQLWRLEAQQEPGGRHTLYAVGDRVLLHAGSALVAVDARAGAVVATHSARAYNGGDSDCRLEVTHGFTDMGRRWTAFDPALTACAAACTCTKRLLRCDTGAPIGEPFDGNEINLHDDLEQAATVLCLGEPRLFGRLGGRYLFGVRRSEPRSEGYEAIAVDDQGKVQWRRPELSAAVERHLWVDGDVATDVCWSLEDTDIVAWTCSTGQHKWRAKLEGAGQRFSRDARLVAPGQLLVRRRSERGLLVELRDVVTGKQRWRRSLPPDHVALAPGEDPNVLVFADTPVFAWLDLRSGATLHQHTRAQDQALARDPGGDGYVRVGGPEVALLARDGRLLQTVPKDIQGVEWVGARFVAAREDSRFRVYRRPDLDVALAVDGSWAVEDSTSALGPAAVLLREHRGEREPLRIVVLRAD</sequence>
<protein>
    <submittedName>
        <fullName evidence="2">PQQ-binding-like beta-propeller repeat protein</fullName>
    </submittedName>
</protein>
<dbReference type="InterPro" id="IPR002372">
    <property type="entry name" value="PQQ_rpt_dom"/>
</dbReference>
<dbReference type="InterPro" id="IPR015943">
    <property type="entry name" value="WD40/YVTN_repeat-like_dom_sf"/>
</dbReference>
<evidence type="ECO:0000259" key="1">
    <source>
        <dbReference type="Pfam" id="PF13360"/>
    </source>
</evidence>
<dbReference type="Pfam" id="PF13360">
    <property type="entry name" value="PQQ_2"/>
    <property type="match status" value="2"/>
</dbReference>
<dbReference type="Proteomes" id="UP001164459">
    <property type="component" value="Chromosome"/>
</dbReference>
<evidence type="ECO:0000313" key="2">
    <source>
        <dbReference type="EMBL" id="WAS98461.1"/>
    </source>
</evidence>
<proteinExistence type="predicted"/>